<dbReference type="OrthoDB" id="408631at2759"/>
<dbReference type="AlphaFoldDB" id="A8NCR0"/>
<dbReference type="SUPFAM" id="SSF53474">
    <property type="entry name" value="alpha/beta-Hydrolases"/>
    <property type="match status" value="1"/>
</dbReference>
<dbReference type="PROSITE" id="PS00941">
    <property type="entry name" value="CARBOXYLESTERASE_B_2"/>
    <property type="match status" value="1"/>
</dbReference>
<dbReference type="RefSeq" id="XP_001832604.1">
    <property type="nucleotide sequence ID" value="XM_001832552.1"/>
</dbReference>
<comment type="similarity">
    <text evidence="1 3">Belongs to the type-B carboxylesterase/lipase family.</text>
</comment>
<dbReference type="InterPro" id="IPR002018">
    <property type="entry name" value="CarbesteraseB"/>
</dbReference>
<feature type="chain" id="PRO_5005121988" description="Carboxylic ester hydrolase" evidence="3">
    <location>
        <begin position="19"/>
        <end position="549"/>
    </location>
</feature>
<dbReference type="Gene3D" id="3.40.50.1820">
    <property type="entry name" value="alpha/beta hydrolase"/>
    <property type="match status" value="1"/>
</dbReference>
<reference evidence="5 6" key="1">
    <citation type="journal article" date="2010" name="Proc. Natl. Acad. Sci. U.S.A.">
        <title>Insights into evolution of multicellular fungi from the assembled chromosomes of the mushroom Coprinopsis cinerea (Coprinus cinereus).</title>
        <authorList>
            <person name="Stajich J.E."/>
            <person name="Wilke S.K."/>
            <person name="Ahren D."/>
            <person name="Au C.H."/>
            <person name="Birren B.W."/>
            <person name="Borodovsky M."/>
            <person name="Burns C."/>
            <person name="Canback B."/>
            <person name="Casselton L.A."/>
            <person name="Cheng C.K."/>
            <person name="Deng J."/>
            <person name="Dietrich F.S."/>
            <person name="Fargo D.C."/>
            <person name="Farman M.L."/>
            <person name="Gathman A.C."/>
            <person name="Goldberg J."/>
            <person name="Guigo R."/>
            <person name="Hoegger P.J."/>
            <person name="Hooker J.B."/>
            <person name="Huggins A."/>
            <person name="James T.Y."/>
            <person name="Kamada T."/>
            <person name="Kilaru S."/>
            <person name="Kodira C."/>
            <person name="Kues U."/>
            <person name="Kupfer D."/>
            <person name="Kwan H.S."/>
            <person name="Lomsadze A."/>
            <person name="Li W."/>
            <person name="Lilly W.W."/>
            <person name="Ma L.J."/>
            <person name="Mackey A.J."/>
            <person name="Manning G."/>
            <person name="Martin F."/>
            <person name="Muraguchi H."/>
            <person name="Natvig D.O."/>
            <person name="Palmerini H."/>
            <person name="Ramesh M.A."/>
            <person name="Rehmeyer C.J."/>
            <person name="Roe B.A."/>
            <person name="Shenoy N."/>
            <person name="Stanke M."/>
            <person name="Ter-Hovhannisyan V."/>
            <person name="Tunlid A."/>
            <person name="Velagapudi R."/>
            <person name="Vision T.J."/>
            <person name="Zeng Q."/>
            <person name="Zolan M.E."/>
            <person name="Pukkila P.J."/>
        </authorList>
    </citation>
    <scope>NUCLEOTIDE SEQUENCE [LARGE SCALE GENOMIC DNA]</scope>
    <source>
        <strain evidence="6">Okayama-7 / 130 / ATCC MYA-4618 / FGSC 9003</strain>
    </source>
</reference>
<proteinExistence type="inferred from homology"/>
<evidence type="ECO:0000259" key="4">
    <source>
        <dbReference type="Pfam" id="PF00135"/>
    </source>
</evidence>
<keyword evidence="2 3" id="KW-0378">Hydrolase</keyword>
<dbReference type="Pfam" id="PF00135">
    <property type="entry name" value="COesterase"/>
    <property type="match status" value="1"/>
</dbReference>
<dbReference type="PROSITE" id="PS00122">
    <property type="entry name" value="CARBOXYLESTERASE_B_1"/>
    <property type="match status" value="1"/>
</dbReference>
<evidence type="ECO:0000256" key="1">
    <source>
        <dbReference type="ARBA" id="ARBA00005964"/>
    </source>
</evidence>
<evidence type="ECO:0000313" key="6">
    <source>
        <dbReference type="Proteomes" id="UP000001861"/>
    </source>
</evidence>
<sequence>MLLKPFVLLSVLCSYGLAAPEIQIGETTVVGKGLTESNTEFFGGIPFAEPPVGTLRFRDPVLKTTPGVTTFNATAFGKSCLQPAMFGPPMDISEDCLTINIVRPAGTQPREKLPILLWVYGGAFVVGGASTFDGSTLVSRGIERGTPIIYVNFNYRVGPFGYPQGQEADNEGALNLGLKDIVAALKWVHANAETFGGDASKISIFGESAGAMNIGHLMLSPGFDTLVRAAILQSGSPSSVSATRAVERNAVWEAFVGSIPSCARVAKSGRTFQCLQEASEEEIMTSYLGLPGLDFLGGLSWVPTLDFRRGSLFPGVPSQLYKSGKFARIPFIAGTNMDEGTLFAMAFRSPEANEDLLRASTLATISPAKNPGRRLTNAVDRMLRLYPDVPALGSPYNTGDELFGFPSIYKRAAAIQGDLVFDAPRRQLSQAAAQKKVKSYGYLFTQPQPADPANGVAHAAEIPWVYGTPPDQSPSAQGFSVSLMDYWISFTVSLDPNDGKGSERPVWPEYTKRAPNLLQLDSENTTVIRDDFREERISFHHDNAIHLGK</sequence>
<dbReference type="InterPro" id="IPR019819">
    <property type="entry name" value="Carboxylesterase_B_CS"/>
</dbReference>
<keyword evidence="6" id="KW-1185">Reference proteome</keyword>
<dbReference type="GO" id="GO:0052689">
    <property type="term" value="F:carboxylic ester hydrolase activity"/>
    <property type="evidence" value="ECO:0007669"/>
    <property type="project" value="TreeGrafter"/>
</dbReference>
<feature type="domain" description="Carboxylesterase type B" evidence="4">
    <location>
        <begin position="20"/>
        <end position="538"/>
    </location>
</feature>
<accession>A8NCR0</accession>
<evidence type="ECO:0000256" key="3">
    <source>
        <dbReference type="RuleBase" id="RU361235"/>
    </source>
</evidence>
<dbReference type="PANTHER" id="PTHR43918">
    <property type="entry name" value="ACETYLCHOLINESTERASE"/>
    <property type="match status" value="1"/>
</dbReference>
<dbReference type="KEGG" id="cci:CC1G_03618"/>
<dbReference type="OMA" id="ALFRYMK"/>
<dbReference type="PANTHER" id="PTHR43918:SF4">
    <property type="entry name" value="CARBOXYLIC ESTER HYDROLASE"/>
    <property type="match status" value="1"/>
</dbReference>
<dbReference type="InterPro" id="IPR029058">
    <property type="entry name" value="AB_hydrolase_fold"/>
</dbReference>
<dbReference type="ESTHER" id="copc7-a8ncr0">
    <property type="family name" value="Fungal_carboxylesterase_lipase"/>
</dbReference>
<evidence type="ECO:0000256" key="2">
    <source>
        <dbReference type="ARBA" id="ARBA00022801"/>
    </source>
</evidence>
<feature type="signal peptide" evidence="3">
    <location>
        <begin position="1"/>
        <end position="18"/>
    </location>
</feature>
<evidence type="ECO:0000313" key="5">
    <source>
        <dbReference type="EMBL" id="EAU89353.1"/>
    </source>
</evidence>
<dbReference type="GeneID" id="6009092"/>
<organism evidence="5 6">
    <name type="scientific">Coprinopsis cinerea (strain Okayama-7 / 130 / ATCC MYA-4618 / FGSC 9003)</name>
    <name type="common">Inky cap fungus</name>
    <name type="synonym">Hormographiella aspergillata</name>
    <dbReference type="NCBI Taxonomy" id="240176"/>
    <lineage>
        <taxon>Eukaryota</taxon>
        <taxon>Fungi</taxon>
        <taxon>Dikarya</taxon>
        <taxon>Basidiomycota</taxon>
        <taxon>Agaricomycotina</taxon>
        <taxon>Agaricomycetes</taxon>
        <taxon>Agaricomycetidae</taxon>
        <taxon>Agaricales</taxon>
        <taxon>Agaricineae</taxon>
        <taxon>Psathyrellaceae</taxon>
        <taxon>Coprinopsis</taxon>
    </lineage>
</organism>
<protein>
    <recommendedName>
        <fullName evidence="3">Carboxylic ester hydrolase</fullName>
        <ecNumber evidence="3">3.1.1.-</ecNumber>
    </recommendedName>
</protein>
<dbReference type="Proteomes" id="UP000001861">
    <property type="component" value="Unassembled WGS sequence"/>
</dbReference>
<dbReference type="eggNOG" id="KOG4389">
    <property type="taxonomic scope" value="Eukaryota"/>
</dbReference>
<dbReference type="EC" id="3.1.1.-" evidence="3"/>
<dbReference type="VEuPathDB" id="FungiDB:CC1G_03618"/>
<dbReference type="InParanoid" id="A8NCR0"/>
<comment type="caution">
    <text evidence="5">The sequence shown here is derived from an EMBL/GenBank/DDBJ whole genome shotgun (WGS) entry which is preliminary data.</text>
</comment>
<name>A8NCR0_COPC7</name>
<dbReference type="InterPro" id="IPR019826">
    <property type="entry name" value="Carboxylesterase_B_AS"/>
</dbReference>
<dbReference type="EMBL" id="AACS02000009">
    <property type="protein sequence ID" value="EAU89353.1"/>
    <property type="molecule type" value="Genomic_DNA"/>
</dbReference>
<gene>
    <name evidence="5" type="ORF">CC1G_03618</name>
</gene>
<keyword evidence="3" id="KW-0732">Signal</keyword>
<dbReference type="InterPro" id="IPR050654">
    <property type="entry name" value="AChE-related_enzymes"/>
</dbReference>